<comment type="caution">
    <text evidence="2">The sequence shown here is derived from an EMBL/GenBank/DDBJ whole genome shotgun (WGS) entry which is preliminary data.</text>
</comment>
<name>A0ABU7DPD7_9TELE</name>
<proteinExistence type="predicted"/>
<evidence type="ECO:0000313" key="2">
    <source>
        <dbReference type="EMBL" id="MED6276957.1"/>
    </source>
</evidence>
<keyword evidence="3" id="KW-1185">Reference proteome</keyword>
<sequence>MAASEQLVLMYTAGYLQIQNIVERGMELMMMKAPSSSSPLCCDSQTTSADELGGFDAPVVQQRSSPQLQEVSPAQPSLSPEELLLAVSRIKQERSDTPPAEENGRGGGARVDMVGELQSSRSSTLCFLSAGGGLVPGLQSYLLAGGGRSSPGGSSIPTESPPSQPPTEEELEEDYYGNTVHPGLYQHIYSHTGNPYSEFNQLSLLLFCFPA</sequence>
<protein>
    <submittedName>
        <fullName evidence="2">Uncharacterized protein</fullName>
    </submittedName>
</protein>
<evidence type="ECO:0000313" key="3">
    <source>
        <dbReference type="Proteomes" id="UP001352852"/>
    </source>
</evidence>
<feature type="region of interest" description="Disordered" evidence="1">
    <location>
        <begin position="145"/>
        <end position="172"/>
    </location>
</feature>
<feature type="region of interest" description="Disordered" evidence="1">
    <location>
        <begin position="90"/>
        <end position="110"/>
    </location>
</feature>
<organism evidence="2 3">
    <name type="scientific">Characodon lateralis</name>
    <dbReference type="NCBI Taxonomy" id="208331"/>
    <lineage>
        <taxon>Eukaryota</taxon>
        <taxon>Metazoa</taxon>
        <taxon>Chordata</taxon>
        <taxon>Craniata</taxon>
        <taxon>Vertebrata</taxon>
        <taxon>Euteleostomi</taxon>
        <taxon>Actinopterygii</taxon>
        <taxon>Neopterygii</taxon>
        <taxon>Teleostei</taxon>
        <taxon>Neoteleostei</taxon>
        <taxon>Acanthomorphata</taxon>
        <taxon>Ovalentaria</taxon>
        <taxon>Atherinomorphae</taxon>
        <taxon>Cyprinodontiformes</taxon>
        <taxon>Goodeidae</taxon>
        <taxon>Characodon</taxon>
    </lineage>
</organism>
<gene>
    <name evidence="2" type="ORF">CHARACLAT_008267</name>
</gene>
<dbReference type="EMBL" id="JAHUTJ010033268">
    <property type="protein sequence ID" value="MED6276957.1"/>
    <property type="molecule type" value="Genomic_DNA"/>
</dbReference>
<accession>A0ABU7DPD7</accession>
<dbReference type="Proteomes" id="UP001352852">
    <property type="component" value="Unassembled WGS sequence"/>
</dbReference>
<evidence type="ECO:0000256" key="1">
    <source>
        <dbReference type="SAM" id="MobiDB-lite"/>
    </source>
</evidence>
<reference evidence="2 3" key="1">
    <citation type="submission" date="2021-06" db="EMBL/GenBank/DDBJ databases">
        <authorList>
            <person name="Palmer J.M."/>
        </authorList>
    </citation>
    <scope>NUCLEOTIDE SEQUENCE [LARGE SCALE GENOMIC DNA]</scope>
    <source>
        <strain evidence="2 3">CL_MEX2019</strain>
        <tissue evidence="2">Muscle</tissue>
    </source>
</reference>